<proteinExistence type="predicted"/>
<sequence>MARSRGLRLMVYDRTCGGRWGLPGLTASWRAGSVLYRGLGRLDDWSGVASWPEALDWLLARSQDEPIAEIQYWGHGTWGCVLVDHKPLDVRALVPGHPWHERLAALRDRLVPGGDSLWWFRTCETFGTARGHAFARAWTRFFGCRAAGHTYTIGPWQSGLHSLRPGEVPSWSVEEGVQPGSDPARPTSLGSGPREPHTISCLGGRVPSGY</sequence>
<dbReference type="EMBL" id="CP022163">
    <property type="protein sequence ID" value="ATB27046.1"/>
    <property type="molecule type" value="Genomic_DNA"/>
</dbReference>
<dbReference type="RefSeq" id="WP_245919396.1">
    <property type="nucleotide sequence ID" value="NZ_CP022163.1"/>
</dbReference>
<dbReference type="AlphaFoldDB" id="A0A286NVA7"/>
<dbReference type="Proteomes" id="UP000217289">
    <property type="component" value="Chromosome"/>
</dbReference>
<evidence type="ECO:0000313" key="3">
    <source>
        <dbReference type="Proteomes" id="UP000217289"/>
    </source>
</evidence>
<evidence type="ECO:0000256" key="1">
    <source>
        <dbReference type="SAM" id="MobiDB-lite"/>
    </source>
</evidence>
<keyword evidence="3" id="KW-1185">Reference proteome</keyword>
<evidence type="ECO:0000313" key="2">
    <source>
        <dbReference type="EMBL" id="ATB27046.1"/>
    </source>
</evidence>
<name>A0A286NVA7_9BACT</name>
<feature type="region of interest" description="Disordered" evidence="1">
    <location>
        <begin position="169"/>
        <end position="210"/>
    </location>
</feature>
<gene>
    <name evidence="2" type="ORF">MEBOL_000481</name>
</gene>
<dbReference type="KEGG" id="mbd:MEBOL_000481"/>
<reference evidence="2 3" key="1">
    <citation type="submission" date="2017-06" db="EMBL/GenBank/DDBJ databases">
        <authorList>
            <person name="Kim H.J."/>
            <person name="Triplett B.A."/>
        </authorList>
    </citation>
    <scope>NUCLEOTIDE SEQUENCE [LARGE SCALE GENOMIC DNA]</scope>
    <source>
        <strain evidence="2 3">DSM 14713</strain>
    </source>
</reference>
<evidence type="ECO:0008006" key="4">
    <source>
        <dbReference type="Google" id="ProtNLM"/>
    </source>
</evidence>
<organism evidence="2 3">
    <name type="scientific">Melittangium boletus DSM 14713</name>
    <dbReference type="NCBI Taxonomy" id="1294270"/>
    <lineage>
        <taxon>Bacteria</taxon>
        <taxon>Pseudomonadati</taxon>
        <taxon>Myxococcota</taxon>
        <taxon>Myxococcia</taxon>
        <taxon>Myxococcales</taxon>
        <taxon>Cystobacterineae</taxon>
        <taxon>Archangiaceae</taxon>
        <taxon>Melittangium</taxon>
    </lineage>
</organism>
<accession>A0A286NVA7</accession>
<protein>
    <recommendedName>
        <fullName evidence="4">DUF4347 domain-containing protein</fullName>
    </recommendedName>
</protein>